<proteinExistence type="predicted"/>
<organism evidence="1 2">
    <name type="scientific">Sphingomonas alpina</name>
    <dbReference type="NCBI Taxonomy" id="653931"/>
    <lineage>
        <taxon>Bacteria</taxon>
        <taxon>Pseudomonadati</taxon>
        <taxon>Pseudomonadota</taxon>
        <taxon>Alphaproteobacteria</taxon>
        <taxon>Sphingomonadales</taxon>
        <taxon>Sphingomonadaceae</taxon>
        <taxon>Sphingomonas</taxon>
    </lineage>
</organism>
<evidence type="ECO:0000313" key="2">
    <source>
        <dbReference type="Proteomes" id="UP000516148"/>
    </source>
</evidence>
<sequence length="61" mass="7257">MTRNAPLPPVTVQMRRLADLQAWPWRILTKSERVERERYEIVASARHRQRLRRSSTEGKTA</sequence>
<accession>A0A7H0LHY2</accession>
<dbReference type="RefSeq" id="WP_187761602.1">
    <property type="nucleotide sequence ID" value="NZ_CP061038.1"/>
</dbReference>
<protein>
    <submittedName>
        <fullName evidence="1">Uncharacterized protein</fullName>
    </submittedName>
</protein>
<reference evidence="1 2" key="1">
    <citation type="submission" date="2020-09" db="EMBL/GenBank/DDBJ databases">
        <title>Sphingomonas sp., a new species isolated from pork steak.</title>
        <authorList>
            <person name="Heidler von Heilborn D."/>
        </authorList>
    </citation>
    <scope>NUCLEOTIDE SEQUENCE [LARGE SCALE GENOMIC DNA]</scope>
    <source>
        <strain evidence="2">S8-3T</strain>
    </source>
</reference>
<dbReference type="AlphaFoldDB" id="A0A7H0LHY2"/>
<dbReference type="EMBL" id="CP061038">
    <property type="protein sequence ID" value="QNQ09285.1"/>
    <property type="molecule type" value="Genomic_DNA"/>
</dbReference>
<dbReference type="Proteomes" id="UP000516148">
    <property type="component" value="Chromosome"/>
</dbReference>
<keyword evidence="2" id="KW-1185">Reference proteome</keyword>
<name>A0A7H0LHY2_9SPHN</name>
<dbReference type="KEGG" id="spap:H3Z74_21865"/>
<evidence type="ECO:0000313" key="1">
    <source>
        <dbReference type="EMBL" id="QNQ09285.1"/>
    </source>
</evidence>
<gene>
    <name evidence="1" type="ORF">H3Z74_21865</name>
</gene>